<keyword evidence="1" id="KW-0472">Membrane</keyword>
<protein>
    <submittedName>
        <fullName evidence="2">Uncharacterized protein</fullName>
    </submittedName>
</protein>
<dbReference type="InterPro" id="IPR037185">
    <property type="entry name" value="EmrE-like"/>
</dbReference>
<organism evidence="2 3">
    <name type="scientific">Stylonychia lemnae</name>
    <name type="common">Ciliate</name>
    <dbReference type="NCBI Taxonomy" id="5949"/>
    <lineage>
        <taxon>Eukaryota</taxon>
        <taxon>Sar</taxon>
        <taxon>Alveolata</taxon>
        <taxon>Ciliophora</taxon>
        <taxon>Intramacronucleata</taxon>
        <taxon>Spirotrichea</taxon>
        <taxon>Stichotrichia</taxon>
        <taxon>Sporadotrichida</taxon>
        <taxon>Oxytrichidae</taxon>
        <taxon>Stylonychinae</taxon>
        <taxon>Stylonychia</taxon>
    </lineage>
</organism>
<reference evidence="2 3" key="1">
    <citation type="submission" date="2014-06" db="EMBL/GenBank/DDBJ databases">
        <authorList>
            <person name="Swart Estienne"/>
        </authorList>
    </citation>
    <scope>NUCLEOTIDE SEQUENCE [LARGE SCALE GENOMIC DNA]</scope>
    <source>
        <strain evidence="2 3">130c</strain>
    </source>
</reference>
<sequence>MLFAVFVNIGNAVIAGTMYNPQDPIQYKFDSYQYKLMIIMAFNSTLGNMMPILAVKFDKASRIASVNFLLVLMCYLGDIYIFGYSTHLLEIIGAAIIIGCSAVTMLLKYTSNTQ</sequence>
<evidence type="ECO:0000313" key="3">
    <source>
        <dbReference type="Proteomes" id="UP000039865"/>
    </source>
</evidence>
<evidence type="ECO:0000256" key="1">
    <source>
        <dbReference type="SAM" id="Phobius"/>
    </source>
</evidence>
<dbReference type="AlphaFoldDB" id="A0A078B2Z5"/>
<feature type="transmembrane region" description="Helical" evidence="1">
    <location>
        <begin position="36"/>
        <end position="54"/>
    </location>
</feature>
<dbReference type="EMBL" id="CCKQ01016986">
    <property type="protein sequence ID" value="CDW88870.1"/>
    <property type="molecule type" value="Genomic_DNA"/>
</dbReference>
<dbReference type="OrthoDB" id="306876at2759"/>
<gene>
    <name evidence="2" type="primary">Contig264.g301</name>
    <name evidence="2" type="ORF">STYLEM_17995</name>
</gene>
<dbReference type="SUPFAM" id="SSF103481">
    <property type="entry name" value="Multidrug resistance efflux transporter EmrE"/>
    <property type="match status" value="1"/>
</dbReference>
<feature type="transmembrane region" description="Helical" evidence="1">
    <location>
        <begin position="91"/>
        <end position="109"/>
    </location>
</feature>
<dbReference type="InParanoid" id="A0A078B2Z5"/>
<keyword evidence="1" id="KW-0812">Transmembrane</keyword>
<proteinExistence type="predicted"/>
<evidence type="ECO:0000313" key="2">
    <source>
        <dbReference type="EMBL" id="CDW88870.1"/>
    </source>
</evidence>
<keyword evidence="3" id="KW-1185">Reference proteome</keyword>
<dbReference type="Proteomes" id="UP000039865">
    <property type="component" value="Unassembled WGS sequence"/>
</dbReference>
<name>A0A078B2Z5_STYLE</name>
<accession>A0A078B2Z5</accession>
<feature type="transmembrane region" description="Helical" evidence="1">
    <location>
        <begin position="66"/>
        <end position="85"/>
    </location>
</feature>
<keyword evidence="1" id="KW-1133">Transmembrane helix</keyword>